<dbReference type="InterPro" id="IPR036041">
    <property type="entry name" value="Ribosome-inact_prot_sf"/>
</dbReference>
<dbReference type="Proteomes" id="UP000015106">
    <property type="component" value="Unassembled WGS sequence"/>
</dbReference>
<dbReference type="AlphaFoldDB" id="A0A8R7VG46"/>
<dbReference type="EnsemblPlants" id="TuG1812S0001301900.01.T01">
    <property type="protein sequence ID" value="TuG1812S0001301900.01.T01"/>
    <property type="gene ID" value="TuG1812S0001301900.01"/>
</dbReference>
<dbReference type="Gramene" id="TuG1812S0001301900.01.T01">
    <property type="protein sequence ID" value="TuG1812S0001301900.01.T01"/>
    <property type="gene ID" value="TuG1812S0001301900.01"/>
</dbReference>
<reference evidence="2" key="1">
    <citation type="journal article" date="2013" name="Nature">
        <title>Draft genome of the wheat A-genome progenitor Triticum urartu.</title>
        <authorList>
            <person name="Ling H.Q."/>
            <person name="Zhao S."/>
            <person name="Liu D."/>
            <person name="Wang J."/>
            <person name="Sun H."/>
            <person name="Zhang C."/>
            <person name="Fan H."/>
            <person name="Li D."/>
            <person name="Dong L."/>
            <person name="Tao Y."/>
            <person name="Gao C."/>
            <person name="Wu H."/>
            <person name="Li Y."/>
            <person name="Cui Y."/>
            <person name="Guo X."/>
            <person name="Zheng S."/>
            <person name="Wang B."/>
            <person name="Yu K."/>
            <person name="Liang Q."/>
            <person name="Yang W."/>
            <person name="Lou X."/>
            <person name="Chen J."/>
            <person name="Feng M."/>
            <person name="Jian J."/>
            <person name="Zhang X."/>
            <person name="Luo G."/>
            <person name="Jiang Y."/>
            <person name="Liu J."/>
            <person name="Wang Z."/>
            <person name="Sha Y."/>
            <person name="Zhang B."/>
            <person name="Wu H."/>
            <person name="Tang D."/>
            <person name="Shen Q."/>
            <person name="Xue P."/>
            <person name="Zou S."/>
            <person name="Wang X."/>
            <person name="Liu X."/>
            <person name="Wang F."/>
            <person name="Yang Y."/>
            <person name="An X."/>
            <person name="Dong Z."/>
            <person name="Zhang K."/>
            <person name="Zhang X."/>
            <person name="Luo M.C."/>
            <person name="Dvorak J."/>
            <person name="Tong Y."/>
            <person name="Wang J."/>
            <person name="Yang H."/>
            <person name="Li Z."/>
            <person name="Wang D."/>
            <person name="Zhang A."/>
            <person name="Wang J."/>
        </authorList>
    </citation>
    <scope>NUCLEOTIDE SEQUENCE</scope>
    <source>
        <strain evidence="2">cv. G1812</strain>
    </source>
</reference>
<proteinExistence type="predicted"/>
<organism evidence="1 2">
    <name type="scientific">Triticum urartu</name>
    <name type="common">Red wild einkorn</name>
    <name type="synonym">Crithodium urartu</name>
    <dbReference type="NCBI Taxonomy" id="4572"/>
    <lineage>
        <taxon>Eukaryota</taxon>
        <taxon>Viridiplantae</taxon>
        <taxon>Streptophyta</taxon>
        <taxon>Embryophyta</taxon>
        <taxon>Tracheophyta</taxon>
        <taxon>Spermatophyta</taxon>
        <taxon>Magnoliopsida</taxon>
        <taxon>Liliopsida</taxon>
        <taxon>Poales</taxon>
        <taxon>Poaceae</taxon>
        <taxon>BOP clade</taxon>
        <taxon>Pooideae</taxon>
        <taxon>Triticodae</taxon>
        <taxon>Triticeae</taxon>
        <taxon>Triticinae</taxon>
        <taxon>Triticum</taxon>
    </lineage>
</organism>
<evidence type="ECO:0000313" key="1">
    <source>
        <dbReference type="EnsemblPlants" id="TuG1812S0001301900.01.T01"/>
    </source>
</evidence>
<dbReference type="SUPFAM" id="SSF56371">
    <property type="entry name" value="Ribosome inactivating proteins (RIP)"/>
    <property type="match status" value="1"/>
</dbReference>
<dbReference type="GO" id="GO:0017148">
    <property type="term" value="P:negative regulation of translation"/>
    <property type="evidence" value="ECO:0007669"/>
    <property type="project" value="InterPro"/>
</dbReference>
<reference evidence="1" key="2">
    <citation type="submission" date="2022-06" db="UniProtKB">
        <authorList>
            <consortium name="EnsemblPlants"/>
        </authorList>
    </citation>
    <scope>IDENTIFICATION</scope>
</reference>
<evidence type="ECO:0000313" key="2">
    <source>
        <dbReference type="Proteomes" id="UP000015106"/>
    </source>
</evidence>
<dbReference type="GO" id="GO:0030598">
    <property type="term" value="F:rRNA N-glycosylase activity"/>
    <property type="evidence" value="ECO:0007669"/>
    <property type="project" value="InterPro"/>
</dbReference>
<name>A0A8R7VG46_TRIUA</name>
<accession>A0A8R7VG46</accession>
<protein>
    <submittedName>
        <fullName evidence="1">Uncharacterized protein</fullName>
    </submittedName>
</protein>
<sequence>MKLTYGSGYTSQEAVEVGDGFLDRMVEVLLGFNQQNFEEQSNERLRMIETLMVFLGEAQRLPIILRFVIINFKAQPWVALGSILAMWTNNWSKGGNATLHVMLALLAKELLKDLESKKVSESKKDALKRETGLRFVKAKNFLSKFGAEKVPLTQEELLRSIPERFLDLMPACFLGGMWRMPEGLVDGKIPEEPVFGANEPKNTYSLPLLISYFQLMKYEVNLVPQLIMRQDGYKEAHEVLK</sequence>
<keyword evidence="2" id="KW-1185">Reference proteome</keyword>